<feature type="transmembrane region" description="Helical" evidence="1">
    <location>
        <begin position="33"/>
        <end position="54"/>
    </location>
</feature>
<evidence type="ECO:0000256" key="1">
    <source>
        <dbReference type="SAM" id="Phobius"/>
    </source>
</evidence>
<proteinExistence type="evidence at transcript level"/>
<evidence type="ECO:0000313" key="2">
    <source>
        <dbReference type="EMBL" id="AAX31005.1"/>
    </source>
</evidence>
<reference evidence="2" key="2">
    <citation type="journal article" date="2006" name="PLoS Pathog.">
        <title>New perspectives on host-parasite interplay by comparative transcriptomic and proteomic analyses of Schistosoma japonicum.</title>
        <authorList>
            <person name="Liu F."/>
            <person name="Lu J."/>
            <person name="Hu W."/>
            <person name="Wang S.Y."/>
            <person name="Cui S.J."/>
            <person name="Chi M."/>
            <person name="Yan Q."/>
            <person name="Wang X.R."/>
            <person name="Song H.D."/>
            <person name="Xu X.N."/>
            <person name="Wang J.J."/>
            <person name="Zhang X.L."/>
            <person name="Zhang X."/>
            <person name="Wang Z.Q."/>
            <person name="Xue C.L."/>
            <person name="Brindley P.J."/>
            <person name="McManus D.P."/>
            <person name="Yang P.Y."/>
            <person name="Feng Z."/>
            <person name="Chen Z."/>
            <person name="Han Z.G."/>
        </authorList>
    </citation>
    <scope>NUCLEOTIDE SEQUENCE</scope>
</reference>
<keyword evidence="1" id="KW-0472">Membrane</keyword>
<dbReference type="AlphaFoldDB" id="Q5BR31"/>
<keyword evidence="1" id="KW-0812">Transmembrane</keyword>
<keyword evidence="1" id="KW-1133">Transmembrane helix</keyword>
<sequence>MLLTMVYSSNFSRRHLKLITKQDTCYEEETWKIFIFCPVSLVYFINFICHSLHCRKKEVGIMKKKQTIENAHLRMLRIKKSKQISRIYEGTR</sequence>
<dbReference type="EMBL" id="AY915784">
    <property type="protein sequence ID" value="AAX31005.1"/>
    <property type="molecule type" value="mRNA"/>
</dbReference>
<accession>Q5BR31</accession>
<protein>
    <submittedName>
        <fullName evidence="2">SJCHGC09708 protein</fullName>
    </submittedName>
</protein>
<organism evidence="2">
    <name type="scientific">Schistosoma japonicum</name>
    <name type="common">Blood fluke</name>
    <dbReference type="NCBI Taxonomy" id="6182"/>
    <lineage>
        <taxon>Eukaryota</taxon>
        <taxon>Metazoa</taxon>
        <taxon>Spiralia</taxon>
        <taxon>Lophotrochozoa</taxon>
        <taxon>Platyhelminthes</taxon>
        <taxon>Trematoda</taxon>
        <taxon>Digenea</taxon>
        <taxon>Strigeidida</taxon>
        <taxon>Schistosomatoidea</taxon>
        <taxon>Schistosomatidae</taxon>
        <taxon>Schistosoma</taxon>
    </lineage>
</organism>
<name>Q5BR31_SCHJA</name>
<reference evidence="2" key="1">
    <citation type="submission" date="2005-01" db="EMBL/GenBank/DDBJ databases">
        <authorList>
            <person name="Han Z."/>
        </authorList>
    </citation>
    <scope>NUCLEOTIDE SEQUENCE</scope>
</reference>